<keyword evidence="2" id="KW-1185">Reference proteome</keyword>
<name>A0A1M2W843_TRAPU</name>
<evidence type="ECO:0000313" key="2">
    <source>
        <dbReference type="Proteomes" id="UP000184267"/>
    </source>
</evidence>
<dbReference type="AlphaFoldDB" id="A0A1M2W843"/>
<dbReference type="EMBL" id="MNAD01000094">
    <property type="protein sequence ID" value="OJT15890.1"/>
    <property type="molecule type" value="Genomic_DNA"/>
</dbReference>
<comment type="caution">
    <text evidence="1">The sequence shown here is derived from an EMBL/GenBank/DDBJ whole genome shotgun (WGS) entry which is preliminary data.</text>
</comment>
<feature type="non-terminal residue" evidence="1">
    <location>
        <position position="126"/>
    </location>
</feature>
<proteinExistence type="predicted"/>
<gene>
    <name evidence="1" type="ORF">TRAPUB_574</name>
</gene>
<evidence type="ECO:0000313" key="1">
    <source>
        <dbReference type="EMBL" id="OJT15890.1"/>
    </source>
</evidence>
<dbReference type="STRING" id="154538.A0A1M2W843"/>
<accession>A0A1M2W843</accession>
<reference evidence="1 2" key="1">
    <citation type="submission" date="2016-10" db="EMBL/GenBank/DDBJ databases">
        <title>Genome sequence of the basidiomycete white-rot fungus Trametes pubescens.</title>
        <authorList>
            <person name="Makela M.R."/>
            <person name="Granchi Z."/>
            <person name="Peng M."/>
            <person name="De Vries R.P."/>
            <person name="Grigoriev I."/>
            <person name="Riley R."/>
            <person name="Hilden K."/>
        </authorList>
    </citation>
    <scope>NUCLEOTIDE SEQUENCE [LARGE SCALE GENOMIC DNA]</scope>
    <source>
        <strain evidence="1 2">FBCC735</strain>
    </source>
</reference>
<organism evidence="1 2">
    <name type="scientific">Trametes pubescens</name>
    <name type="common">White-rot fungus</name>
    <dbReference type="NCBI Taxonomy" id="154538"/>
    <lineage>
        <taxon>Eukaryota</taxon>
        <taxon>Fungi</taxon>
        <taxon>Dikarya</taxon>
        <taxon>Basidiomycota</taxon>
        <taxon>Agaricomycotina</taxon>
        <taxon>Agaricomycetes</taxon>
        <taxon>Polyporales</taxon>
        <taxon>Polyporaceae</taxon>
        <taxon>Trametes</taxon>
    </lineage>
</organism>
<protein>
    <submittedName>
        <fullName evidence="1">Uncharacterized protein</fullName>
    </submittedName>
</protein>
<sequence>MPKTTKASRVHSIAALADAPVNSERKERNRRTILRTEARNLIDGKLGERNDSCNNLTLLTKYKGITVGDPFVGLWYTIEDYAETIVIHYGYKIEGWPPSIPFRNMSNVGGCEVLSQLIQLWKEDMI</sequence>
<dbReference type="OrthoDB" id="2750404at2759"/>
<dbReference type="Proteomes" id="UP000184267">
    <property type="component" value="Unassembled WGS sequence"/>
</dbReference>